<dbReference type="AlphaFoldDB" id="A0A9D4HTT8"/>
<protein>
    <submittedName>
        <fullName evidence="1">Uncharacterized protein</fullName>
    </submittedName>
</protein>
<sequence>MNPNQVEARLNGFVIQALVDTAAEVTLVSDRVIAQLSAVGEGSGVGTSAYENCRERLQMNGSIVGPVTIQLGNMVFKEKVYGLH</sequence>
<name>A0A9D4HTT8_DREPO</name>
<dbReference type="InterPro" id="IPR021109">
    <property type="entry name" value="Peptidase_aspartic_dom_sf"/>
</dbReference>
<reference evidence="1" key="2">
    <citation type="submission" date="2020-11" db="EMBL/GenBank/DDBJ databases">
        <authorList>
            <person name="McCartney M.A."/>
            <person name="Auch B."/>
            <person name="Kono T."/>
            <person name="Mallez S."/>
            <person name="Becker A."/>
            <person name="Gohl D.M."/>
            <person name="Silverstein K.A.T."/>
            <person name="Koren S."/>
            <person name="Bechman K.B."/>
            <person name="Herman A."/>
            <person name="Abrahante J.E."/>
            <person name="Garbe J."/>
        </authorList>
    </citation>
    <scope>NUCLEOTIDE SEQUENCE</scope>
    <source>
        <strain evidence="1">Duluth1</strain>
        <tissue evidence="1">Whole animal</tissue>
    </source>
</reference>
<proteinExistence type="predicted"/>
<evidence type="ECO:0000313" key="1">
    <source>
        <dbReference type="EMBL" id="KAH3734860.1"/>
    </source>
</evidence>
<accession>A0A9D4HTT8</accession>
<organism evidence="1 2">
    <name type="scientific">Dreissena polymorpha</name>
    <name type="common">Zebra mussel</name>
    <name type="synonym">Mytilus polymorpha</name>
    <dbReference type="NCBI Taxonomy" id="45954"/>
    <lineage>
        <taxon>Eukaryota</taxon>
        <taxon>Metazoa</taxon>
        <taxon>Spiralia</taxon>
        <taxon>Lophotrochozoa</taxon>
        <taxon>Mollusca</taxon>
        <taxon>Bivalvia</taxon>
        <taxon>Autobranchia</taxon>
        <taxon>Heteroconchia</taxon>
        <taxon>Euheterodonta</taxon>
        <taxon>Imparidentia</taxon>
        <taxon>Neoheterodontei</taxon>
        <taxon>Myida</taxon>
        <taxon>Dreissenoidea</taxon>
        <taxon>Dreissenidae</taxon>
        <taxon>Dreissena</taxon>
    </lineage>
</organism>
<evidence type="ECO:0000313" key="2">
    <source>
        <dbReference type="Proteomes" id="UP000828390"/>
    </source>
</evidence>
<comment type="caution">
    <text evidence="1">The sequence shown here is derived from an EMBL/GenBank/DDBJ whole genome shotgun (WGS) entry which is preliminary data.</text>
</comment>
<reference evidence="1" key="1">
    <citation type="journal article" date="2019" name="bioRxiv">
        <title>The Genome of the Zebra Mussel, Dreissena polymorpha: A Resource for Invasive Species Research.</title>
        <authorList>
            <person name="McCartney M.A."/>
            <person name="Auch B."/>
            <person name="Kono T."/>
            <person name="Mallez S."/>
            <person name="Zhang Y."/>
            <person name="Obille A."/>
            <person name="Becker A."/>
            <person name="Abrahante J.E."/>
            <person name="Garbe J."/>
            <person name="Badalamenti J.P."/>
            <person name="Herman A."/>
            <person name="Mangelson H."/>
            <person name="Liachko I."/>
            <person name="Sullivan S."/>
            <person name="Sone E.D."/>
            <person name="Koren S."/>
            <person name="Silverstein K.A.T."/>
            <person name="Beckman K.B."/>
            <person name="Gohl D.M."/>
        </authorList>
    </citation>
    <scope>NUCLEOTIDE SEQUENCE</scope>
    <source>
        <strain evidence="1">Duluth1</strain>
        <tissue evidence="1">Whole animal</tissue>
    </source>
</reference>
<dbReference type="Proteomes" id="UP000828390">
    <property type="component" value="Unassembled WGS sequence"/>
</dbReference>
<keyword evidence="2" id="KW-1185">Reference proteome</keyword>
<dbReference type="SUPFAM" id="SSF50630">
    <property type="entry name" value="Acid proteases"/>
    <property type="match status" value="1"/>
</dbReference>
<gene>
    <name evidence="1" type="ORF">DPMN_041310</name>
</gene>
<dbReference type="EMBL" id="JAIWYP010000011">
    <property type="protein sequence ID" value="KAH3734860.1"/>
    <property type="molecule type" value="Genomic_DNA"/>
</dbReference>